<feature type="transmembrane region" description="Helical" evidence="1">
    <location>
        <begin position="134"/>
        <end position="158"/>
    </location>
</feature>
<proteinExistence type="predicted"/>
<keyword evidence="1" id="KW-0812">Transmembrane</keyword>
<dbReference type="AlphaFoldDB" id="A0A1H0B0J8"/>
<evidence type="ECO:0000313" key="3">
    <source>
        <dbReference type="Proteomes" id="UP000198778"/>
    </source>
</evidence>
<gene>
    <name evidence="2" type="ORF">SAMN04488053_101703</name>
</gene>
<sequence length="260" mass="30256">MPAKFDLYIYRFFLVWYAIGVVLLTFDLVPPWLEWANVVFLVTSGFLGMIYFYRSQSRILGIMVVIFIFVLSIAIESFGVHTGLFFGEYSYQADFGPKVIGVPVTIGFAWVMVIATSHVLAAPLVNIVHHFSRIIYSVYGAFIAVSLDLILDPVAFEVKQYWVWHEGGFYYDIPFSNFLGWFILSFVLHFIISLVFFRRGEWRNLQHSFWKEKMLYLYGMMVVMFVIIAAVNGLILAPVIVIFLTAVFYVIYNKLQRKYR</sequence>
<dbReference type="Proteomes" id="UP000198778">
    <property type="component" value="Unassembled WGS sequence"/>
</dbReference>
<keyword evidence="3" id="KW-1185">Reference proteome</keyword>
<feature type="transmembrane region" description="Helical" evidence="1">
    <location>
        <begin position="7"/>
        <end position="26"/>
    </location>
</feature>
<evidence type="ECO:0000313" key="2">
    <source>
        <dbReference type="EMBL" id="SDN39170.1"/>
    </source>
</evidence>
<evidence type="ECO:0000256" key="1">
    <source>
        <dbReference type="SAM" id="Phobius"/>
    </source>
</evidence>
<feature type="transmembrane region" description="Helical" evidence="1">
    <location>
        <begin position="59"/>
        <end position="80"/>
    </location>
</feature>
<dbReference type="InterPro" id="IPR007354">
    <property type="entry name" value="CruF-like"/>
</dbReference>
<dbReference type="PANTHER" id="PTHR39419">
    <property type="entry name" value="SLL0814 PROTEIN"/>
    <property type="match status" value="1"/>
</dbReference>
<feature type="transmembrane region" description="Helical" evidence="1">
    <location>
        <begin position="32"/>
        <end position="52"/>
    </location>
</feature>
<keyword evidence="1" id="KW-1133">Transmembrane helix</keyword>
<feature type="transmembrane region" description="Helical" evidence="1">
    <location>
        <begin position="178"/>
        <end position="197"/>
    </location>
</feature>
<keyword evidence="1" id="KW-0472">Membrane</keyword>
<dbReference type="OrthoDB" id="9811293at2"/>
<feature type="transmembrane region" description="Helical" evidence="1">
    <location>
        <begin position="100"/>
        <end position="122"/>
    </location>
</feature>
<dbReference type="RefSeq" id="WP_090840608.1">
    <property type="nucleotide sequence ID" value="NZ_FNIL01000001.1"/>
</dbReference>
<name>A0A1H0B0J8_9BACI</name>
<accession>A0A1H0B0J8</accession>
<dbReference type="Pfam" id="PF04240">
    <property type="entry name" value="Caroten_synth"/>
    <property type="match status" value="1"/>
</dbReference>
<dbReference type="PANTHER" id="PTHR39419:SF1">
    <property type="entry name" value="SLL0814 PROTEIN"/>
    <property type="match status" value="1"/>
</dbReference>
<reference evidence="3" key="1">
    <citation type="submission" date="2016-10" db="EMBL/GenBank/DDBJ databases">
        <authorList>
            <person name="Varghese N."/>
            <person name="Submissions S."/>
        </authorList>
    </citation>
    <scope>NUCLEOTIDE SEQUENCE [LARGE SCALE GENOMIC DNA]</scope>
    <source>
        <strain evidence="3">CGMCC 1.10369</strain>
    </source>
</reference>
<dbReference type="STRING" id="745820.SAMN04488053_101703"/>
<feature type="transmembrane region" description="Helical" evidence="1">
    <location>
        <begin position="218"/>
        <end position="251"/>
    </location>
</feature>
<dbReference type="EMBL" id="FNIL01000001">
    <property type="protein sequence ID" value="SDN39170.1"/>
    <property type="molecule type" value="Genomic_DNA"/>
</dbReference>
<protein>
    <submittedName>
        <fullName evidence="2">Putative membrane protein</fullName>
    </submittedName>
</protein>
<organism evidence="2 3">
    <name type="scientific">Alkalicoccus daliensis</name>
    <dbReference type="NCBI Taxonomy" id="745820"/>
    <lineage>
        <taxon>Bacteria</taxon>
        <taxon>Bacillati</taxon>
        <taxon>Bacillota</taxon>
        <taxon>Bacilli</taxon>
        <taxon>Bacillales</taxon>
        <taxon>Bacillaceae</taxon>
        <taxon>Alkalicoccus</taxon>
    </lineage>
</organism>